<evidence type="ECO:0000313" key="7">
    <source>
        <dbReference type="Proteomes" id="UP000812961"/>
    </source>
</evidence>
<dbReference type="PANTHER" id="PTHR45527:SF1">
    <property type="entry name" value="FATTY ACID SYNTHASE"/>
    <property type="match status" value="1"/>
</dbReference>
<dbReference type="PROSITE" id="PS00012">
    <property type="entry name" value="PHOSPHOPANTETHEINE"/>
    <property type="match status" value="1"/>
</dbReference>
<dbReference type="Gene3D" id="2.30.38.10">
    <property type="entry name" value="Luciferase, Domain 3"/>
    <property type="match status" value="3"/>
</dbReference>
<evidence type="ECO:0000256" key="4">
    <source>
        <dbReference type="ARBA" id="ARBA00022737"/>
    </source>
</evidence>
<evidence type="ECO:0000313" key="6">
    <source>
        <dbReference type="EMBL" id="MBW8687222.1"/>
    </source>
</evidence>
<dbReference type="SUPFAM" id="SSF52777">
    <property type="entry name" value="CoA-dependent acyltransferases"/>
    <property type="match status" value="10"/>
</dbReference>
<dbReference type="InterPro" id="IPR006162">
    <property type="entry name" value="Ppantetheine_attach_site"/>
</dbReference>
<dbReference type="Gene3D" id="3.40.50.980">
    <property type="match status" value="6"/>
</dbReference>
<dbReference type="InterPro" id="IPR000873">
    <property type="entry name" value="AMP-dep_synth/lig_dom"/>
</dbReference>
<dbReference type="InterPro" id="IPR025110">
    <property type="entry name" value="AMP-bd_C"/>
</dbReference>
<dbReference type="PROSITE" id="PS50075">
    <property type="entry name" value="CARRIER"/>
    <property type="match status" value="3"/>
</dbReference>
<dbReference type="InterPro" id="IPR020845">
    <property type="entry name" value="AMP-binding_CS"/>
</dbReference>
<dbReference type="CDD" id="cd19543">
    <property type="entry name" value="DCL_NRPS"/>
    <property type="match status" value="1"/>
</dbReference>
<dbReference type="Pfam" id="PF13193">
    <property type="entry name" value="AMP-binding_C"/>
    <property type="match status" value="1"/>
</dbReference>
<reference evidence="6 7" key="1">
    <citation type="submission" date="2021-08" db="EMBL/GenBank/DDBJ databases">
        <title>The genome sequence of Chitinophaga sp. B61.</title>
        <authorList>
            <person name="Zhang X."/>
        </authorList>
    </citation>
    <scope>NUCLEOTIDE SEQUENCE [LARGE SCALE GENOMIC DNA]</scope>
    <source>
        <strain evidence="6 7">B61</strain>
    </source>
</reference>
<comment type="caution">
    <text evidence="6">The sequence shown here is derived from an EMBL/GenBank/DDBJ whole genome shotgun (WGS) entry which is preliminary data.</text>
</comment>
<comment type="cofactor">
    <cofactor evidence="1">
        <name>pantetheine 4'-phosphate</name>
        <dbReference type="ChEBI" id="CHEBI:47942"/>
    </cofactor>
</comment>
<dbReference type="Gene3D" id="3.30.300.30">
    <property type="match status" value="3"/>
</dbReference>
<dbReference type="SMART" id="SM00823">
    <property type="entry name" value="PKS_PP"/>
    <property type="match status" value="3"/>
</dbReference>
<dbReference type="NCBIfam" id="TIGR01720">
    <property type="entry name" value="NRPS-para261"/>
    <property type="match status" value="1"/>
</dbReference>
<dbReference type="InterPro" id="IPR001242">
    <property type="entry name" value="Condensation_dom"/>
</dbReference>
<dbReference type="InterPro" id="IPR009081">
    <property type="entry name" value="PP-bd_ACP"/>
</dbReference>
<keyword evidence="3" id="KW-0597">Phosphoprotein</keyword>
<organism evidence="6 7">
    <name type="scientific">Chitinophaga rhizophila</name>
    <dbReference type="NCBI Taxonomy" id="2866212"/>
    <lineage>
        <taxon>Bacteria</taxon>
        <taxon>Pseudomonadati</taxon>
        <taxon>Bacteroidota</taxon>
        <taxon>Chitinophagia</taxon>
        <taxon>Chitinophagales</taxon>
        <taxon>Chitinophagaceae</taxon>
        <taxon>Chitinophaga</taxon>
    </lineage>
</organism>
<dbReference type="CDD" id="cd05930">
    <property type="entry name" value="A_NRPS"/>
    <property type="match status" value="1"/>
</dbReference>
<keyword evidence="2" id="KW-0596">Phosphopantetheine</keyword>
<name>A0ABS7GHQ3_9BACT</name>
<feature type="domain" description="Carrier" evidence="5">
    <location>
        <begin position="3422"/>
        <end position="3499"/>
    </location>
</feature>
<dbReference type="InterPro" id="IPR023213">
    <property type="entry name" value="CAT-like_dom_sf"/>
</dbReference>
<gene>
    <name evidence="6" type="ORF">K1Y79_22985</name>
</gene>
<evidence type="ECO:0000256" key="1">
    <source>
        <dbReference type="ARBA" id="ARBA00001957"/>
    </source>
</evidence>
<accession>A0ABS7GHQ3</accession>
<dbReference type="CDD" id="cd19531">
    <property type="entry name" value="LCL_NRPS-like"/>
    <property type="match status" value="2"/>
</dbReference>
<dbReference type="InterPro" id="IPR010071">
    <property type="entry name" value="AA_adenyl_dom"/>
</dbReference>
<dbReference type="Pfam" id="PF00501">
    <property type="entry name" value="AMP-binding"/>
    <property type="match status" value="3"/>
</dbReference>
<keyword evidence="7" id="KW-1185">Reference proteome</keyword>
<dbReference type="CDD" id="cd12117">
    <property type="entry name" value="A_NRPS_Srf_like"/>
    <property type="match status" value="2"/>
</dbReference>
<dbReference type="Gene3D" id="3.30.559.10">
    <property type="entry name" value="Chloramphenicol acetyltransferase-like domain"/>
    <property type="match status" value="5"/>
</dbReference>
<proteinExistence type="predicted"/>
<dbReference type="PANTHER" id="PTHR45527">
    <property type="entry name" value="NONRIBOSOMAL PEPTIDE SYNTHETASE"/>
    <property type="match status" value="1"/>
</dbReference>
<dbReference type="Proteomes" id="UP000812961">
    <property type="component" value="Unassembled WGS sequence"/>
</dbReference>
<dbReference type="EMBL" id="JAICCF010000004">
    <property type="protein sequence ID" value="MBW8687222.1"/>
    <property type="molecule type" value="Genomic_DNA"/>
</dbReference>
<dbReference type="CDD" id="cd19534">
    <property type="entry name" value="E_NRPS"/>
    <property type="match status" value="1"/>
</dbReference>
<dbReference type="Pfam" id="PF00668">
    <property type="entry name" value="Condensation"/>
    <property type="match status" value="5"/>
</dbReference>
<dbReference type="RefSeq" id="WP_220252544.1">
    <property type="nucleotide sequence ID" value="NZ_JAICCF010000004.1"/>
</dbReference>
<protein>
    <submittedName>
        <fullName evidence="6">Amino acid adenylation domain-containing protein</fullName>
    </submittedName>
</protein>
<evidence type="ECO:0000259" key="5">
    <source>
        <dbReference type="PROSITE" id="PS50075"/>
    </source>
</evidence>
<dbReference type="InterPro" id="IPR010060">
    <property type="entry name" value="NRPS_synth"/>
</dbReference>
<keyword evidence="4" id="KW-0677">Repeat</keyword>
<dbReference type="Gene3D" id="1.10.1200.10">
    <property type="entry name" value="ACP-like"/>
    <property type="match status" value="3"/>
</dbReference>
<dbReference type="NCBIfam" id="NF003417">
    <property type="entry name" value="PRK04813.1"/>
    <property type="match status" value="3"/>
</dbReference>
<dbReference type="SUPFAM" id="SSF47336">
    <property type="entry name" value="ACP-like"/>
    <property type="match status" value="3"/>
</dbReference>
<dbReference type="NCBIfam" id="TIGR01733">
    <property type="entry name" value="AA-adenyl-dom"/>
    <property type="match status" value="3"/>
</dbReference>
<feature type="domain" description="Carrier" evidence="5">
    <location>
        <begin position="1977"/>
        <end position="2051"/>
    </location>
</feature>
<evidence type="ECO:0000256" key="3">
    <source>
        <dbReference type="ARBA" id="ARBA00022553"/>
    </source>
</evidence>
<evidence type="ECO:0000256" key="2">
    <source>
        <dbReference type="ARBA" id="ARBA00022450"/>
    </source>
</evidence>
<sequence>MTQKLQKSNVEDIFELNMLQQGMLHHYLASPDSNLYAVFLSLHIHGGIDVAAFEKAVQLVQRSNEVLRAVFRWEGMEKPVQIILKEVQLPFTYTVLSNGTALEAVIAEEHSRVFDLTNLPVSISLIQTAPERYVLNIAHHHILYDGWSTGLLLKELFSTYYQLAAGKQPVNLVKTPFKQILQAARKSNLADTRFWQQYLAHYEQASYFFTSQPLTTRQVGFRKHTSTIELQPLDAFARANRVSKAALLYTAYGLLLQQYSGTKDIVFGTPLSGREAAVSGIDQVMGNFVNTVPVRVVTGQQSLQELVKSVHDILLNVQEHGHVSYAEIRQLLGLKPADRLFNSLVAIENYPLDEALVDNSAALQLSLNVVYEQTDIPLVVTFFLRNAVTIELTYNTVIIGADYVQLFTRHLERVITAICTDGDSSAETFTLLDEEEQQQIVHAFNDTQVAYPGGKTVHALFCDQVALTPQSVALTEGERSLTYRELDLLSDGVASWLYQQEVRIGEVVAILADRSVDAIIAMLGILKAGAVFLPLDPVFPKERMSSMLISAKTRIALVQAAYADVLQEEVHQMDIEEAAKTVAVSFGDTLSATDPAYVMYTSGSTGRPKGVLVSHRNIVRLVKETNYVPLNGETRILQTGAPAFDAITFEIWGVLLNGGRLFIIPREHILDTDLLGQAIAAYNVNTLWMTSGLLYQHIQADVGIFTSLQYIITGGDVLKTRFVNELRDAHPGLVLLNAYGPTENTTFSTTFPVNASYQHDTLPIGRAINNTTAYILDNTGKLAALGVPGELYLGGDGVAIGYLHDPELTAAKFVANPFVQGDRLYRTGDLCRWLPDGNLMFLGRADNQVKIRGNRVEPGEVEYVLQQYPAIEQAIVVALEEGDGKYLAAYYVAGEELSTTGLQEYLSASLPEYMVPAAFMQLSQLPLNANGKVDKHALPLPQLVSSRQYVAPSNEVEATLQTIWAALLKRDPETISTTDNFFELGGHSLNATLLMNRMFKAFQVKVSINDIFSKPTIRLLAEQINTATRITYAAIDKVPDAPYYPLSAAQRRLFFLYEFDRFSLAYNMFQAFRVKGRLDRERLEDAFRGLLQRHESLRTTFMLVDGIPMQQVSANVPFEIVTFNTTSAIHTFRKPFILEEAPLIRVGLISTDEDTHLLLVDMHHIVNDGVSLAVIIRDLIRLYNKEVLLPLKLQYRDYAVWQQSPAQASIVATQNSFWLKEYETLPGLLNLPADYPRPKIRTHEGKIAAFEIDREITDKLKALAEKESATLYMLLFAACSVWLGRLAGQEDFVIGTPVSGRVHADLEGMIGMFVNTLPVRCQPKGEQSFSAFLSVTKHKMLACFENQLFPYEDLIEQLRIERDASRNPLFDVVFAFENFDTPVLELPGLTFTPVDNEQVVAKFDITLTGKAVADHLSFSLEYNSDLFSAVTIERFIAYFKNLLSEITIAPERQVLTFDMLSTSQREQLLHAFNNTSVPYPSNSTLHEQFEAQVRLTPDNIALTANGCDITFHELNSRADRIARVLSSYHPEPGERIGIVAVKTIDTIAAMLGTLKAGCAYLTIDPDFPANRIAHMLSTGNVRLFMAEEADNLPLPAGLIVLNPGQLPEIAADVQKLSTGGESLACVLFTSGSTGLPKGVAVTHRNILRMVKNDVDCYIDENTRLLVTSAFTFDIINYDIWACLLNGARLFLANKSVVLDTYELGTLMAKERINFMWLTSSLFNQHMQVDPNIFAPLGYLMVGGDVVSPQFANEVRRLHPGLRLINAYGPTENGTFSTKFLINEDAVYTVPIGKPVSNSTVYVLSKYGRLQGVGIPGEIFVGGDGVAAGYLNDPEKTSEKFIPHPFIANERVYQTGDIGYWRADGILIFSGRADNQVKIRGNRIELGEIETALLAYEHITNAIVQCRVHNDNKYLVAYYLAPQELAADLLRTHLSETLPEYMIPAAFVHLEHIPLTNNGKADLRALPEPVFSGQAYQAPGTMQEQLLAGIWEKVLGVSPVGVTDNYFSLGGDSIRSIQIISRVRAAGYELSVKDIFVNQTIDRLATQLKVLKTSAEQGLVTGQSQLTPVQRHCFFGRSIAERAHYNQSVMLHFPEGISAELVQQIFGYLQLHHDALRMVVQETADGLLLTNKPADHSVSLTVHTAYTEDACTAIQGSINLVEGPLMKLGLFQIADGSHLLIAIHHLVIDGVSWRILLDDIATLHTQAQQRQPFSLPAKTMPFLHWSAQLKEYTGSVAHRLACAYWQQHQLKGLIKRDRPAGTNRGIDVQQVRCSLNKALTHQLLREVTDTFRTSVEEILLTAFATALAGYYKQEHVCIDMEGHGREEVAGGAAVSRTVGWFTSIYPVVLKMNGATWSDRLRYVKETLRNIPNKGIDYLLCKPIDADTAGISFNYLGQFESDYQLSPLSDGLKVNPLATRDYDWDVTGIIINDALEISMSYSADQYLETTMKTLLQQFESDLLSVISYCLDKAHTALSPSDLTYRGLPMETLDVLQSQYHLQDVYPLSPMQEGMLFHTLYDGQDDPYYQQISYTVHGPLEIDKVAQTMKSLIQRYDILRTIFLHEGDMPGLQLVLKEQAPDFVYLDAREEGATAVDRYKVQDKQRKFALDQDVLLRLAVAHTAPDTYTFIWSFHHIVMDGWCMGLLIGDFKELYEAAVNGRKPVLEPVRPYADYIRWLQDRDPQEGLSYWSQYLAGYQLAAGLPGKVESVVPAKKVSRIMELPQPLVGTLNEVSVKYGVSVYTVFQCVWGLLLQTYNDWDDVVFGSVVSGRPAEVAGIESMLGLFINTVPVRIHTSGEERVSDVFQRIQRELLDSEPYHYNMLPDIQSRSESGRQLLNHILIYENYPVSAGLGDNISNMEVFEQTNYDLSIVIVPGTPFTIRFDYNSGIYSEQLIGQVMMHLEQLMTAVVSDPSLQVKELSLPTDLGKYNNTAKAFEEELSIIALFDQQVARTPDAIAIEHEGKAISYATLQSLSNSIAAALSTAGIQEGDLVGVLLDREPGFVYGVLGILRLGAAYIPVDTTYPLGRIAGIFTDGQVKAVITREAYAGQCEGFLVLVLEDLAMDSTAVQPVLAGGDRLAYMIYTSGSTGVPKGVMISHRSLVNYITWAAGLYIKSSPAVFALYTSVSFDLTITSLFTPLVTGGRLLLYSSHDPLLLEEVIKDARLTVLKMTPSHLKLLSEISIPAGHSLETLIVGGEQLESRVAAAVYNQFEGRVSIYNEYGPTEATVGCMYYIYQPSDEYVNVPIGYPAANTQIYLLDRYQRPVPAGAVGELYIGGAGVAQGYYGKASLTAEVFIPNPFMPGTLMYRSKDTGIYDAGCGLLFTGRSDSQLKIRGYRIEPGEIVHHVCQHAGIREAVVLERHQQLVCYYVSEEACDITLGEVLPAYMIPSHYVHLGSLPLTSNGKLDTGALPDPVGGMDAYESPAAGTAQQLADIWADVLKIEVSSISAKANFFTLGGHSIRAMRLMNLVRRHFNSNITLRDVFANSVLADMAAFIERQQSLTGLQLIKAGVRDFYPASAAQERMYYQQLLNPANLGFNIGVVFRLTAAVDLERLHQAFGLLLQRHTALRTYFQLGEDGLAQYVHQDMTGETLLAETVNASSLEERWHQFIVPFDLGRAPLMRYAIWQEYLLIDVHHIISDGISLNILIRDFRDLYQGKTPAPVAYNYLDYCSSITDLDKEKARHYWEQQLSGELPRLDLPVMQQRNFPEVHPAAITTLGIQEEKYRQLQQYAVSTNTSAYVLLLSAYYILLHKLCGNTSLIVGIDAAGRSHDALQDIVGTFVNILPLKVNISEGQSVRSFLTEVKDCMLDALDHQEYQFDEIVALVDEDERDGRNPVFDVHFAFANTLDSDKELGEIGFVPVLTRQHDTTQYEFKVEVSEKENGLSIAFIYSTLLYEADMIEMFAGYYQHIMAAIINNDEMSIDNIRLETAVNV</sequence>
<feature type="domain" description="Carrier" evidence="5">
    <location>
        <begin position="951"/>
        <end position="1028"/>
    </location>
</feature>
<dbReference type="Pfam" id="PF00550">
    <property type="entry name" value="PP-binding"/>
    <property type="match status" value="3"/>
</dbReference>
<dbReference type="InterPro" id="IPR020806">
    <property type="entry name" value="PKS_PP-bd"/>
</dbReference>
<dbReference type="InterPro" id="IPR045851">
    <property type="entry name" value="AMP-bd_C_sf"/>
</dbReference>
<dbReference type="PROSITE" id="PS00455">
    <property type="entry name" value="AMP_BINDING"/>
    <property type="match status" value="3"/>
</dbReference>
<dbReference type="InterPro" id="IPR036736">
    <property type="entry name" value="ACP-like_sf"/>
</dbReference>
<dbReference type="Gene3D" id="3.30.559.30">
    <property type="entry name" value="Nonribosomal peptide synthetase, condensation domain"/>
    <property type="match status" value="5"/>
</dbReference>
<dbReference type="SUPFAM" id="SSF56801">
    <property type="entry name" value="Acetyl-CoA synthetase-like"/>
    <property type="match status" value="3"/>
</dbReference>